<organism evidence="1 2">
    <name type="scientific">Sphaerulina musiva (strain SO2202)</name>
    <name type="common">Poplar stem canker fungus</name>
    <name type="synonym">Septoria musiva</name>
    <dbReference type="NCBI Taxonomy" id="692275"/>
    <lineage>
        <taxon>Eukaryota</taxon>
        <taxon>Fungi</taxon>
        <taxon>Dikarya</taxon>
        <taxon>Ascomycota</taxon>
        <taxon>Pezizomycotina</taxon>
        <taxon>Dothideomycetes</taxon>
        <taxon>Dothideomycetidae</taxon>
        <taxon>Mycosphaerellales</taxon>
        <taxon>Mycosphaerellaceae</taxon>
        <taxon>Sphaerulina</taxon>
    </lineage>
</organism>
<dbReference type="EMBL" id="KB456261">
    <property type="protein sequence ID" value="EMF15229.1"/>
    <property type="molecule type" value="Genomic_DNA"/>
</dbReference>
<evidence type="ECO:0000313" key="1">
    <source>
        <dbReference type="EMBL" id="EMF15229.1"/>
    </source>
</evidence>
<proteinExistence type="predicted"/>
<dbReference type="RefSeq" id="XP_016763350.1">
    <property type="nucleotide sequence ID" value="XM_016901849.1"/>
</dbReference>
<dbReference type="Proteomes" id="UP000016931">
    <property type="component" value="Unassembled WGS sequence"/>
</dbReference>
<accession>M3DBJ1</accession>
<keyword evidence="2" id="KW-1185">Reference proteome</keyword>
<dbReference type="GeneID" id="27898986"/>
<name>M3DBJ1_SPHMS</name>
<protein>
    <submittedName>
        <fullName evidence="1">Uncharacterized protein</fullName>
    </submittedName>
</protein>
<dbReference type="HOGENOM" id="CLU_2905617_0_0_1"/>
<sequence>MGKSVRECFVITESTSTLARSTCGCLPAVDERTWALVTTYEIFFQKGVFAVLAQEPVTKSGQ</sequence>
<dbReference type="AlphaFoldDB" id="M3DBJ1"/>
<reference evidence="1 2" key="1">
    <citation type="journal article" date="2012" name="PLoS Pathog.">
        <title>Diverse lifestyles and strategies of plant pathogenesis encoded in the genomes of eighteen Dothideomycetes fungi.</title>
        <authorList>
            <person name="Ohm R.A."/>
            <person name="Feau N."/>
            <person name="Henrissat B."/>
            <person name="Schoch C.L."/>
            <person name="Horwitz B.A."/>
            <person name="Barry K.W."/>
            <person name="Condon B.J."/>
            <person name="Copeland A.C."/>
            <person name="Dhillon B."/>
            <person name="Glaser F."/>
            <person name="Hesse C.N."/>
            <person name="Kosti I."/>
            <person name="LaButti K."/>
            <person name="Lindquist E.A."/>
            <person name="Lucas S."/>
            <person name="Salamov A.A."/>
            <person name="Bradshaw R.E."/>
            <person name="Ciuffetti L."/>
            <person name="Hamelin R.C."/>
            <person name="Kema G.H.J."/>
            <person name="Lawrence C."/>
            <person name="Scott J.A."/>
            <person name="Spatafora J.W."/>
            <person name="Turgeon B.G."/>
            <person name="de Wit P.J.G.M."/>
            <person name="Zhong S."/>
            <person name="Goodwin S.B."/>
            <person name="Grigoriev I.V."/>
        </authorList>
    </citation>
    <scope>NUCLEOTIDE SEQUENCE [LARGE SCALE GENOMIC DNA]</scope>
    <source>
        <strain evidence="1 2">SO2202</strain>
    </source>
</reference>
<evidence type="ECO:0000313" key="2">
    <source>
        <dbReference type="Proteomes" id="UP000016931"/>
    </source>
</evidence>
<gene>
    <name evidence="1" type="ORF">SEPMUDRAFT_123564</name>
</gene>